<dbReference type="SUPFAM" id="SSF81321">
    <property type="entry name" value="Family A G protein-coupled receptor-like"/>
    <property type="match status" value="1"/>
</dbReference>
<protein>
    <recommendedName>
        <fullName evidence="13">G-protein coupled receptors family 1 profile domain-containing protein</fullName>
    </recommendedName>
</protein>
<feature type="transmembrane region" description="Helical" evidence="12">
    <location>
        <begin position="181"/>
        <end position="207"/>
    </location>
</feature>
<evidence type="ECO:0000256" key="6">
    <source>
        <dbReference type="ARBA" id="ARBA00023040"/>
    </source>
</evidence>
<reference evidence="14 15" key="1">
    <citation type="submission" date="2020-08" db="EMBL/GenBank/DDBJ databases">
        <title>Aphidius gifuensis genome sequencing and assembly.</title>
        <authorList>
            <person name="Du Z."/>
        </authorList>
    </citation>
    <scope>NUCLEOTIDE SEQUENCE [LARGE SCALE GENOMIC DNA]</scope>
    <source>
        <strain evidence="14">YNYX2018</strain>
        <tissue evidence="14">Adults</tissue>
    </source>
</reference>
<dbReference type="EMBL" id="JACMRX010000006">
    <property type="protein sequence ID" value="KAF7988043.1"/>
    <property type="molecule type" value="Genomic_DNA"/>
</dbReference>
<dbReference type="GO" id="GO:0004977">
    <property type="term" value="F:melanocortin receptor activity"/>
    <property type="evidence" value="ECO:0007669"/>
    <property type="project" value="InterPro"/>
</dbReference>
<dbReference type="OrthoDB" id="5956310at2759"/>
<dbReference type="GO" id="GO:0005886">
    <property type="term" value="C:plasma membrane"/>
    <property type="evidence" value="ECO:0007669"/>
    <property type="project" value="UniProtKB-SubCell"/>
</dbReference>
<feature type="transmembrane region" description="Helical" evidence="12">
    <location>
        <begin position="139"/>
        <end position="161"/>
    </location>
</feature>
<evidence type="ECO:0000256" key="11">
    <source>
        <dbReference type="SAM" id="MobiDB-lite"/>
    </source>
</evidence>
<keyword evidence="8 10" id="KW-0675">Receptor</keyword>
<evidence type="ECO:0000256" key="10">
    <source>
        <dbReference type="RuleBase" id="RU000688"/>
    </source>
</evidence>
<feature type="transmembrane region" description="Helical" evidence="12">
    <location>
        <begin position="99"/>
        <end position="119"/>
    </location>
</feature>
<dbReference type="GO" id="GO:0071880">
    <property type="term" value="P:adenylate cyclase-activating adrenergic receptor signaling pathway"/>
    <property type="evidence" value="ECO:0007669"/>
    <property type="project" value="TreeGrafter"/>
</dbReference>
<sequence>MDFNITRNFTSEDNSLSFDNVAAIITAVFLGLLILATVIGNLFVIAAIIWERNLQSVANYLIVSLAVADLMVACLVMPLSAVYEINSGWSLGPGLCDMWTSSDVLCCTASILHLVAIAVDRYWAVTDLNYIQARNPRRIGILITAVWVVALGVSLAPQLGWKDPGYMNRIAEGKCLVSQDPGYQIFATCATFYLPLLVILLLYWKIFQAARRRIRKRPGSAIQVPRERRGILRLVSRGPREESTAFTITRTTPDNSSASPEKSSSNGANLTQSTIITTPISTTIVTQGSQPHITTAKKARETMEAKRERKAAKTLAIITGVFIACWLPFFVVAFVQAICTPCTPPDLVASVFLWLGYFNSTLNPIIYTIFSPEFRQAFKKMLCGGSRHGPR</sequence>
<dbReference type="Proteomes" id="UP000639338">
    <property type="component" value="Unassembled WGS sequence"/>
</dbReference>
<accession>A0A834XKP7</accession>
<organism evidence="14 15">
    <name type="scientific">Aphidius gifuensis</name>
    <name type="common">Parasitoid wasp</name>
    <dbReference type="NCBI Taxonomy" id="684658"/>
    <lineage>
        <taxon>Eukaryota</taxon>
        <taxon>Metazoa</taxon>
        <taxon>Ecdysozoa</taxon>
        <taxon>Arthropoda</taxon>
        <taxon>Hexapoda</taxon>
        <taxon>Insecta</taxon>
        <taxon>Pterygota</taxon>
        <taxon>Neoptera</taxon>
        <taxon>Endopterygota</taxon>
        <taxon>Hymenoptera</taxon>
        <taxon>Apocrita</taxon>
        <taxon>Ichneumonoidea</taxon>
        <taxon>Braconidae</taxon>
        <taxon>Aphidiinae</taxon>
        <taxon>Aphidius</taxon>
    </lineage>
</organism>
<keyword evidence="3" id="KW-1003">Cell membrane</keyword>
<dbReference type="CDD" id="cd15331">
    <property type="entry name" value="7tmA_5-HT1A_invertebrates"/>
    <property type="match status" value="1"/>
</dbReference>
<comment type="caution">
    <text evidence="14">The sequence shown here is derived from an EMBL/GenBank/DDBJ whole genome shotgun (WGS) entry which is preliminary data.</text>
</comment>
<dbReference type="PROSITE" id="PS00237">
    <property type="entry name" value="G_PROTEIN_RECEP_F1_1"/>
    <property type="match status" value="1"/>
</dbReference>
<feature type="transmembrane region" description="Helical" evidence="12">
    <location>
        <begin position="20"/>
        <end position="50"/>
    </location>
</feature>
<comment type="subcellular location">
    <subcellularLocation>
        <location evidence="1">Cell membrane</location>
        <topology evidence="1">Multi-pass membrane protein</topology>
    </subcellularLocation>
</comment>
<proteinExistence type="inferred from homology"/>
<keyword evidence="5 12" id="KW-1133">Transmembrane helix</keyword>
<feature type="transmembrane region" description="Helical" evidence="12">
    <location>
        <begin position="315"/>
        <end position="335"/>
    </location>
</feature>
<dbReference type="PROSITE" id="PS50262">
    <property type="entry name" value="G_PROTEIN_RECEP_F1_2"/>
    <property type="match status" value="1"/>
</dbReference>
<dbReference type="InterPro" id="IPR001671">
    <property type="entry name" value="Melcrt_ACTH_rcpt"/>
</dbReference>
<evidence type="ECO:0000256" key="7">
    <source>
        <dbReference type="ARBA" id="ARBA00023136"/>
    </source>
</evidence>
<evidence type="ECO:0000256" key="2">
    <source>
        <dbReference type="ARBA" id="ARBA00010663"/>
    </source>
</evidence>
<feature type="compositionally biased region" description="Low complexity" evidence="11">
    <location>
        <begin position="256"/>
        <end position="269"/>
    </location>
</feature>
<keyword evidence="15" id="KW-1185">Reference proteome</keyword>
<dbReference type="SMART" id="SM01381">
    <property type="entry name" value="7TM_GPCR_Srsx"/>
    <property type="match status" value="1"/>
</dbReference>
<feature type="domain" description="G-protein coupled receptors family 1 profile" evidence="13">
    <location>
        <begin position="40"/>
        <end position="367"/>
    </location>
</feature>
<evidence type="ECO:0000313" key="14">
    <source>
        <dbReference type="EMBL" id="KAF7988043.1"/>
    </source>
</evidence>
<name>A0A834XKP7_APHGI</name>
<dbReference type="PRINTS" id="PR00237">
    <property type="entry name" value="GPCRRHODOPSN"/>
</dbReference>
<feature type="transmembrane region" description="Helical" evidence="12">
    <location>
        <begin position="57"/>
        <end position="79"/>
    </location>
</feature>
<dbReference type="GO" id="GO:0043410">
    <property type="term" value="P:positive regulation of MAPK cascade"/>
    <property type="evidence" value="ECO:0007669"/>
    <property type="project" value="TreeGrafter"/>
</dbReference>
<evidence type="ECO:0000256" key="4">
    <source>
        <dbReference type="ARBA" id="ARBA00022692"/>
    </source>
</evidence>
<evidence type="ECO:0000256" key="12">
    <source>
        <dbReference type="SAM" id="Phobius"/>
    </source>
</evidence>
<dbReference type="InterPro" id="IPR000276">
    <property type="entry name" value="GPCR_Rhodpsn"/>
</dbReference>
<feature type="compositionally biased region" description="Polar residues" evidence="11">
    <location>
        <begin position="244"/>
        <end position="255"/>
    </location>
</feature>
<keyword evidence="6 10" id="KW-0297">G-protein coupled receptor</keyword>
<evidence type="ECO:0000259" key="13">
    <source>
        <dbReference type="PROSITE" id="PS50262"/>
    </source>
</evidence>
<evidence type="ECO:0000256" key="9">
    <source>
        <dbReference type="ARBA" id="ARBA00023224"/>
    </source>
</evidence>
<dbReference type="PANTHER" id="PTHR24248">
    <property type="entry name" value="ADRENERGIC RECEPTOR-RELATED G-PROTEIN COUPLED RECEPTOR"/>
    <property type="match status" value="1"/>
</dbReference>
<evidence type="ECO:0000256" key="3">
    <source>
        <dbReference type="ARBA" id="ARBA00022475"/>
    </source>
</evidence>
<keyword evidence="4 10" id="KW-0812">Transmembrane</keyword>
<dbReference type="Pfam" id="PF00001">
    <property type="entry name" value="7tm_1"/>
    <property type="match status" value="1"/>
</dbReference>
<feature type="transmembrane region" description="Helical" evidence="12">
    <location>
        <begin position="347"/>
        <end position="370"/>
    </location>
</feature>
<dbReference type="PANTHER" id="PTHR24248:SF200">
    <property type="entry name" value="5-HYDROXYTRYPTAMINE RECEPTOR 1B-LIKE ISOFORM X1"/>
    <property type="match status" value="1"/>
</dbReference>
<dbReference type="Gene3D" id="1.20.1070.10">
    <property type="entry name" value="Rhodopsin 7-helix transmembrane proteins"/>
    <property type="match status" value="1"/>
</dbReference>
<feature type="region of interest" description="Disordered" evidence="11">
    <location>
        <begin position="242"/>
        <end position="269"/>
    </location>
</feature>
<evidence type="ECO:0000256" key="1">
    <source>
        <dbReference type="ARBA" id="ARBA00004651"/>
    </source>
</evidence>
<gene>
    <name evidence="14" type="ORF">HCN44_007537</name>
</gene>
<dbReference type="AlphaFoldDB" id="A0A834XKP7"/>
<keyword evidence="7 12" id="KW-0472">Membrane</keyword>
<dbReference type="InterPro" id="IPR017452">
    <property type="entry name" value="GPCR_Rhodpsn_7TM"/>
</dbReference>
<keyword evidence="9 10" id="KW-0807">Transducer</keyword>
<evidence type="ECO:0000256" key="8">
    <source>
        <dbReference type="ARBA" id="ARBA00023170"/>
    </source>
</evidence>
<evidence type="ECO:0000256" key="5">
    <source>
        <dbReference type="ARBA" id="ARBA00022989"/>
    </source>
</evidence>
<comment type="similarity">
    <text evidence="2 10">Belongs to the G-protein coupled receptor 1 family.</text>
</comment>
<evidence type="ECO:0000313" key="15">
    <source>
        <dbReference type="Proteomes" id="UP000639338"/>
    </source>
</evidence>
<dbReference type="PRINTS" id="PR00534">
    <property type="entry name" value="MCRFAMILY"/>
</dbReference>